<accession>A0A7S1DSG3</accession>
<reference evidence="1" key="1">
    <citation type="submission" date="2021-01" db="EMBL/GenBank/DDBJ databases">
        <authorList>
            <person name="Corre E."/>
            <person name="Pelletier E."/>
            <person name="Niang G."/>
            <person name="Scheremetjew M."/>
            <person name="Finn R."/>
            <person name="Kale V."/>
            <person name="Holt S."/>
            <person name="Cochrane G."/>
            <person name="Meng A."/>
            <person name="Brown T."/>
            <person name="Cohen L."/>
        </authorList>
    </citation>
    <scope>NUCLEOTIDE SEQUENCE</scope>
    <source>
        <strain evidence="1">CCMP644</strain>
    </source>
</reference>
<organism evidence="1">
    <name type="scientific">Hemiselmis andersenii</name>
    <name type="common">Cryptophyte alga</name>
    <dbReference type="NCBI Taxonomy" id="464988"/>
    <lineage>
        <taxon>Eukaryota</taxon>
        <taxon>Cryptophyceae</taxon>
        <taxon>Cryptomonadales</taxon>
        <taxon>Hemiselmidaceae</taxon>
        <taxon>Hemiselmis</taxon>
    </lineage>
</organism>
<sequence length="109" mass="11930">MLRPMPSSPSIAMEAEPFLISRKSKVSFEVPITITFHGSQLFSRQFTVTHFLCLCVSGGWSDEKASTADDIFPFTHYSLCLSDGAPATVVHQHPSESHEIVSTAGSLRC</sequence>
<name>A0A7S1DSG3_HEMAN</name>
<evidence type="ECO:0000313" key="1">
    <source>
        <dbReference type="EMBL" id="CAD8955926.1"/>
    </source>
</evidence>
<dbReference type="EMBL" id="HBFX01017283">
    <property type="protein sequence ID" value="CAD8955926.1"/>
    <property type="molecule type" value="Transcribed_RNA"/>
</dbReference>
<gene>
    <name evidence="1" type="ORF">HAND00432_LOCUS10464</name>
</gene>
<protein>
    <submittedName>
        <fullName evidence="1">Uncharacterized protein</fullName>
    </submittedName>
</protein>
<dbReference type="AlphaFoldDB" id="A0A7S1DSG3"/>
<proteinExistence type="predicted"/>